<dbReference type="InterPro" id="IPR051330">
    <property type="entry name" value="Phosphatase_reg/MetRdx"/>
</dbReference>
<evidence type="ECO:0000313" key="4">
    <source>
        <dbReference type="Proteomes" id="UP000014115"/>
    </source>
</evidence>
<dbReference type="AlphaFoldDB" id="K2JUC3"/>
<organism evidence="3 4">
    <name type="scientific">Idiomarina xiamenensis 10-D-4</name>
    <dbReference type="NCBI Taxonomy" id="740709"/>
    <lineage>
        <taxon>Bacteria</taxon>
        <taxon>Pseudomonadati</taxon>
        <taxon>Pseudomonadota</taxon>
        <taxon>Gammaproteobacteria</taxon>
        <taxon>Alteromonadales</taxon>
        <taxon>Idiomarinaceae</taxon>
        <taxon>Idiomarina</taxon>
    </lineage>
</organism>
<dbReference type="InterPro" id="IPR003018">
    <property type="entry name" value="GAF"/>
</dbReference>
<dbReference type="FunFam" id="3.30.450.40:FF:000008">
    <property type="entry name" value="GAF domain-containing proteins"/>
    <property type="match status" value="1"/>
</dbReference>
<dbReference type="Proteomes" id="UP000014115">
    <property type="component" value="Unassembled WGS sequence"/>
</dbReference>
<keyword evidence="4" id="KW-1185">Reference proteome</keyword>
<dbReference type="Gene3D" id="3.30.450.40">
    <property type="match status" value="1"/>
</dbReference>
<evidence type="ECO:0000256" key="1">
    <source>
        <dbReference type="ARBA" id="ARBA00038454"/>
    </source>
</evidence>
<dbReference type="OrthoDB" id="9796252at2"/>
<proteinExistence type="inferred from homology"/>
<dbReference type="EMBL" id="AMRG01000002">
    <property type="protein sequence ID" value="EKE87036.1"/>
    <property type="molecule type" value="Genomic_DNA"/>
</dbReference>
<dbReference type="PATRIC" id="fig|740709.3.peg.464"/>
<dbReference type="PROSITE" id="PS01320">
    <property type="entry name" value="UPF0067"/>
    <property type="match status" value="1"/>
</dbReference>
<dbReference type="eggNOG" id="COG1956">
    <property type="taxonomic scope" value="Bacteria"/>
</dbReference>
<name>K2JUC3_9GAMM</name>
<gene>
    <name evidence="3" type="ORF">A10D4_02302</name>
</gene>
<protein>
    <submittedName>
        <fullName evidence="3">Signal protein</fullName>
    </submittedName>
</protein>
<comment type="caution">
    <text evidence="3">The sequence shown here is derived from an EMBL/GenBank/DDBJ whole genome shotgun (WGS) entry which is preliminary data.</text>
</comment>
<dbReference type="RefSeq" id="WP_008487477.1">
    <property type="nucleotide sequence ID" value="NZ_AMRG01000002.1"/>
</dbReference>
<dbReference type="GO" id="GO:0033745">
    <property type="term" value="F:L-methionine-(R)-S-oxide reductase activity"/>
    <property type="evidence" value="ECO:0007669"/>
    <property type="project" value="TreeGrafter"/>
</dbReference>
<dbReference type="InterPro" id="IPR029016">
    <property type="entry name" value="GAF-like_dom_sf"/>
</dbReference>
<comment type="similarity">
    <text evidence="1">Belongs to the free Met sulfoxide reductase family.</text>
</comment>
<feature type="domain" description="GAF" evidence="2">
    <location>
        <begin position="28"/>
        <end position="147"/>
    </location>
</feature>
<dbReference type="SUPFAM" id="SSF55781">
    <property type="entry name" value="GAF domain-like"/>
    <property type="match status" value="1"/>
</dbReference>
<evidence type="ECO:0000313" key="3">
    <source>
        <dbReference type="EMBL" id="EKE87036.1"/>
    </source>
</evidence>
<dbReference type="PANTHER" id="PTHR21021:SF15">
    <property type="entry name" value="FREE METHIONINE-R-SULFOXIDE REDUCTASE"/>
    <property type="match status" value="1"/>
</dbReference>
<dbReference type="PANTHER" id="PTHR21021">
    <property type="entry name" value="GAF/PUTATIVE CYTOSKELETAL PROTEIN"/>
    <property type="match status" value="1"/>
</dbReference>
<sequence length="154" mass="16660">MSTDTLYRDMLNQIKALCADEPDLIANLANISALIYDQLDDINWAGFYLTRAPQMLVLGPFQGKVACVRIPFSQGVCGAAARTQEAQLVADVHQFSGHIACDSASNSEVVIPIVVDGNTVAVLDIDSPSVNRFDKADQQGLQAIGDYLQSLDWS</sequence>
<reference evidence="3 4" key="1">
    <citation type="journal article" date="2012" name="J. Bacteriol.">
        <title>Genome Sequence of Idiomarina xiamenensis Type Strain 10-D-4.</title>
        <authorList>
            <person name="Lai Q."/>
            <person name="Wang L."/>
            <person name="Wang W."/>
            <person name="Shao Z."/>
        </authorList>
    </citation>
    <scope>NUCLEOTIDE SEQUENCE [LARGE SCALE GENOMIC DNA]</scope>
    <source>
        <strain evidence="3 4">10-D-4</strain>
    </source>
</reference>
<dbReference type="InterPro" id="IPR000614">
    <property type="entry name" value="FRMsr_CS"/>
</dbReference>
<accession>K2JUC3</accession>
<evidence type="ECO:0000259" key="2">
    <source>
        <dbReference type="Pfam" id="PF13185"/>
    </source>
</evidence>
<dbReference type="Pfam" id="PF13185">
    <property type="entry name" value="GAF_2"/>
    <property type="match status" value="1"/>
</dbReference>
<dbReference type="STRING" id="740709.A10D4_02302"/>
<dbReference type="GO" id="GO:0005829">
    <property type="term" value="C:cytosol"/>
    <property type="evidence" value="ECO:0007669"/>
    <property type="project" value="TreeGrafter"/>
</dbReference>